<dbReference type="SMART" id="SM00421">
    <property type="entry name" value="HTH_LUXR"/>
    <property type="match status" value="1"/>
</dbReference>
<dbReference type="InterPro" id="IPR036388">
    <property type="entry name" value="WH-like_DNA-bd_sf"/>
</dbReference>
<dbReference type="PANTHER" id="PTHR44688:SF16">
    <property type="entry name" value="DNA-BINDING TRANSCRIPTIONAL ACTIVATOR DEVR_DOSR"/>
    <property type="match status" value="1"/>
</dbReference>
<dbReference type="GO" id="GO:0006355">
    <property type="term" value="P:regulation of DNA-templated transcription"/>
    <property type="evidence" value="ECO:0007669"/>
    <property type="project" value="InterPro"/>
</dbReference>
<protein>
    <submittedName>
        <fullName evidence="5">CsgBAC operon transcriptional regulatory protein</fullName>
    </submittedName>
</protein>
<accession>A0A2R8BLN3</accession>
<evidence type="ECO:0000256" key="3">
    <source>
        <dbReference type="ARBA" id="ARBA00023163"/>
    </source>
</evidence>
<evidence type="ECO:0000256" key="1">
    <source>
        <dbReference type="ARBA" id="ARBA00023015"/>
    </source>
</evidence>
<evidence type="ECO:0000313" key="6">
    <source>
        <dbReference type="Proteomes" id="UP000244924"/>
    </source>
</evidence>
<dbReference type="GO" id="GO:0003677">
    <property type="term" value="F:DNA binding"/>
    <property type="evidence" value="ECO:0007669"/>
    <property type="project" value="UniProtKB-KW"/>
</dbReference>
<dbReference type="PRINTS" id="PR00038">
    <property type="entry name" value="HTHLUXR"/>
</dbReference>
<dbReference type="EMBL" id="OMOQ01000003">
    <property type="protein sequence ID" value="SPH24252.1"/>
    <property type="molecule type" value="Genomic_DNA"/>
</dbReference>
<sequence>MFVVNGSGLSDPTKIDVEHMLFIGSSCVFPDVMLRLVRVEFEGVDVLRLDGLDQETTLPEAAMLRLVVIDDRFARTVEERYDEIRQRFAGAQIALAYRDANVARRLFSAQQSQGRLSGLRFIPMNAPVAGWVSMLRLLLAGDFVVPGDLVAPAAGGAQATLMQNAPASAVEASLTQRELEVLDRVALGHRNKIIADDLGVSEHTVKLHIHHIISKIGVQNRTAAANWYLAQSRTDRTPRPES</sequence>
<dbReference type="Proteomes" id="UP000244924">
    <property type="component" value="Unassembled WGS sequence"/>
</dbReference>
<dbReference type="PROSITE" id="PS00622">
    <property type="entry name" value="HTH_LUXR_1"/>
    <property type="match status" value="1"/>
</dbReference>
<dbReference type="CDD" id="cd06170">
    <property type="entry name" value="LuxR_C_like"/>
    <property type="match status" value="1"/>
</dbReference>
<proteinExistence type="predicted"/>
<organism evidence="5 6">
    <name type="scientific">Albidovulum aquaemixtae</name>
    <dbReference type="NCBI Taxonomy" id="1542388"/>
    <lineage>
        <taxon>Bacteria</taxon>
        <taxon>Pseudomonadati</taxon>
        <taxon>Pseudomonadota</taxon>
        <taxon>Alphaproteobacteria</taxon>
        <taxon>Rhodobacterales</taxon>
        <taxon>Paracoccaceae</taxon>
        <taxon>Albidovulum</taxon>
    </lineage>
</organism>
<name>A0A2R8BLN3_9RHOB</name>
<keyword evidence="6" id="KW-1185">Reference proteome</keyword>
<dbReference type="OrthoDB" id="9810375at2"/>
<dbReference type="Gene3D" id="1.10.10.10">
    <property type="entry name" value="Winged helix-like DNA-binding domain superfamily/Winged helix DNA-binding domain"/>
    <property type="match status" value="1"/>
</dbReference>
<dbReference type="InterPro" id="IPR000792">
    <property type="entry name" value="Tscrpt_reg_LuxR_C"/>
</dbReference>
<dbReference type="InterPro" id="IPR016032">
    <property type="entry name" value="Sig_transdc_resp-reg_C-effctor"/>
</dbReference>
<keyword evidence="3" id="KW-0804">Transcription</keyword>
<evidence type="ECO:0000256" key="2">
    <source>
        <dbReference type="ARBA" id="ARBA00023125"/>
    </source>
</evidence>
<dbReference type="SUPFAM" id="SSF46894">
    <property type="entry name" value="C-terminal effector domain of the bipartite response regulators"/>
    <property type="match status" value="1"/>
</dbReference>
<evidence type="ECO:0000259" key="4">
    <source>
        <dbReference type="PROSITE" id="PS50043"/>
    </source>
</evidence>
<dbReference type="PANTHER" id="PTHR44688">
    <property type="entry name" value="DNA-BINDING TRANSCRIPTIONAL ACTIVATOR DEVR_DOSR"/>
    <property type="match status" value="1"/>
</dbReference>
<dbReference type="AlphaFoldDB" id="A0A2R8BLN3"/>
<feature type="domain" description="HTH luxR-type" evidence="4">
    <location>
        <begin position="167"/>
        <end position="232"/>
    </location>
</feature>
<keyword evidence="2" id="KW-0238">DNA-binding</keyword>
<evidence type="ECO:0000313" key="5">
    <source>
        <dbReference type="EMBL" id="SPH24252.1"/>
    </source>
</evidence>
<dbReference type="Pfam" id="PF00196">
    <property type="entry name" value="GerE"/>
    <property type="match status" value="1"/>
</dbReference>
<gene>
    <name evidence="5" type="primary">csgD</name>
    <name evidence="5" type="ORF">DEA8626_03303</name>
</gene>
<reference evidence="5 6" key="1">
    <citation type="submission" date="2018-03" db="EMBL/GenBank/DDBJ databases">
        <authorList>
            <person name="Keele B.F."/>
        </authorList>
    </citation>
    <scope>NUCLEOTIDE SEQUENCE [LARGE SCALE GENOMIC DNA]</scope>
    <source>
        <strain evidence="5 6">CECT 8626</strain>
    </source>
</reference>
<keyword evidence="1" id="KW-0805">Transcription regulation</keyword>
<dbReference type="PROSITE" id="PS50043">
    <property type="entry name" value="HTH_LUXR_2"/>
    <property type="match status" value="1"/>
</dbReference>